<reference evidence="1 2" key="1">
    <citation type="submission" date="2015-07" db="EMBL/GenBank/DDBJ databases">
        <title>Emmonsia species relationships and genome sequence.</title>
        <authorList>
            <person name="Cuomo C.A."/>
            <person name="Schwartz I.S."/>
            <person name="Kenyon C."/>
            <person name="de Hoog G.S."/>
            <person name="Govender N.P."/>
            <person name="Botha A."/>
            <person name="Moreno L."/>
            <person name="de Vries M."/>
            <person name="Munoz J.F."/>
            <person name="Stielow J.B."/>
        </authorList>
    </citation>
    <scope>NUCLEOTIDE SEQUENCE [LARGE SCALE GENOMIC DNA]</scope>
    <source>
        <strain evidence="1 2">CBS 136260</strain>
    </source>
</reference>
<name>A0A1B7NQ01_9EURO</name>
<comment type="caution">
    <text evidence="1">The sequence shown here is derived from an EMBL/GenBank/DDBJ whole genome shotgun (WGS) entry which is preliminary data.</text>
</comment>
<protein>
    <submittedName>
        <fullName evidence="1">Uncharacterized protein</fullName>
    </submittedName>
</protein>
<accession>A0A1B7NQ01</accession>
<keyword evidence="2" id="KW-1185">Reference proteome</keyword>
<evidence type="ECO:0000313" key="1">
    <source>
        <dbReference type="EMBL" id="OAX78869.1"/>
    </source>
</evidence>
<dbReference type="EMBL" id="LGUA01001265">
    <property type="protein sequence ID" value="OAX78869.1"/>
    <property type="molecule type" value="Genomic_DNA"/>
</dbReference>
<organism evidence="1 2">
    <name type="scientific">Emergomyces africanus</name>
    <dbReference type="NCBI Taxonomy" id="1955775"/>
    <lineage>
        <taxon>Eukaryota</taxon>
        <taxon>Fungi</taxon>
        <taxon>Dikarya</taxon>
        <taxon>Ascomycota</taxon>
        <taxon>Pezizomycotina</taxon>
        <taxon>Eurotiomycetes</taxon>
        <taxon>Eurotiomycetidae</taxon>
        <taxon>Onygenales</taxon>
        <taxon>Ajellomycetaceae</taxon>
        <taxon>Emergomyces</taxon>
    </lineage>
</organism>
<evidence type="ECO:0000313" key="2">
    <source>
        <dbReference type="Proteomes" id="UP000091918"/>
    </source>
</evidence>
<dbReference type="Proteomes" id="UP000091918">
    <property type="component" value="Unassembled WGS sequence"/>
</dbReference>
<dbReference type="AlphaFoldDB" id="A0A1B7NQ01"/>
<gene>
    <name evidence="1" type="ORF">ACJ72_06818</name>
</gene>
<proteinExistence type="predicted"/>
<sequence>MILKKKIFEFSDMFIKSQHEKNSGIQETDQISEVEEVNRIETVDVKSIVVDIAGLNVEDDYVSLEVNLDEESQLNKRAASQIRITTQKR</sequence>